<dbReference type="AlphaFoldDB" id="A0AAD6CQ34"/>
<accession>A0AAD6CQ34</accession>
<evidence type="ECO:0000313" key="1">
    <source>
        <dbReference type="EMBL" id="KAJ5526187.1"/>
    </source>
</evidence>
<dbReference type="EMBL" id="JAQIZZ010000008">
    <property type="protein sequence ID" value="KAJ5526187.1"/>
    <property type="molecule type" value="Genomic_DNA"/>
</dbReference>
<organism evidence="1 2">
    <name type="scientific">Penicillium frequentans</name>
    <dbReference type="NCBI Taxonomy" id="3151616"/>
    <lineage>
        <taxon>Eukaryota</taxon>
        <taxon>Fungi</taxon>
        <taxon>Dikarya</taxon>
        <taxon>Ascomycota</taxon>
        <taxon>Pezizomycotina</taxon>
        <taxon>Eurotiomycetes</taxon>
        <taxon>Eurotiomycetidae</taxon>
        <taxon>Eurotiales</taxon>
        <taxon>Aspergillaceae</taxon>
        <taxon>Penicillium</taxon>
    </lineage>
</organism>
<sequence>MALRSRRLHTARRSTLKHIDITITKAQISAALVRTVLLHLTPAFDFSTMAEAEHREANTPDEPITQGTALNQSIEYEIFHTPIVLAGPLHDKWLADVKAALQQNGLEKLIDITIPHPKTTDVSWAHWHVISSHMRCWLAAGLPRRLLKKVNKSNDNLTYADGSIEVALKEIRYNLFNMHSKLTTELASLKGADFPTLKEYMVTFLHVYKRLQELQATPPSYYLLCCVYQQVQLSNDVIMKGFVRTNINSLLGTCGDIWTNLPPTILELWLNAMVRLLHRIERFNLDNPVDSLDIPGMAL</sequence>
<reference evidence="1 2" key="1">
    <citation type="journal article" date="2023" name="IMA Fungus">
        <title>Comparative genomic study of the Penicillium genus elucidates a diverse pangenome and 15 lateral gene transfer events.</title>
        <authorList>
            <person name="Petersen C."/>
            <person name="Sorensen T."/>
            <person name="Nielsen M.R."/>
            <person name="Sondergaard T.E."/>
            <person name="Sorensen J.L."/>
            <person name="Fitzpatrick D.A."/>
            <person name="Frisvad J.C."/>
            <person name="Nielsen K.L."/>
        </authorList>
    </citation>
    <scope>NUCLEOTIDE SEQUENCE [LARGE SCALE GENOMIC DNA]</scope>
    <source>
        <strain evidence="1 2">IBT 35679</strain>
    </source>
</reference>
<name>A0AAD6CQ34_9EURO</name>
<evidence type="ECO:0000313" key="2">
    <source>
        <dbReference type="Proteomes" id="UP001220324"/>
    </source>
</evidence>
<comment type="caution">
    <text evidence="1">The sequence shown here is derived from an EMBL/GenBank/DDBJ whole genome shotgun (WGS) entry which is preliminary data.</text>
</comment>
<keyword evidence="2" id="KW-1185">Reference proteome</keyword>
<proteinExistence type="predicted"/>
<gene>
    <name evidence="1" type="ORF">N7494_012837</name>
</gene>
<protein>
    <submittedName>
        <fullName evidence="1">Uncharacterized protein</fullName>
    </submittedName>
</protein>
<dbReference type="Proteomes" id="UP001220324">
    <property type="component" value="Unassembled WGS sequence"/>
</dbReference>